<organism evidence="3 4">
    <name type="scientific">Parazoarcus communis</name>
    <dbReference type="NCBI Taxonomy" id="41977"/>
    <lineage>
        <taxon>Bacteria</taxon>
        <taxon>Pseudomonadati</taxon>
        <taxon>Pseudomonadota</taxon>
        <taxon>Betaproteobacteria</taxon>
        <taxon>Rhodocyclales</taxon>
        <taxon>Zoogloeaceae</taxon>
        <taxon>Parazoarcus</taxon>
    </lineage>
</organism>
<dbReference type="InterPro" id="IPR002347">
    <property type="entry name" value="SDR_fam"/>
</dbReference>
<proteinExistence type="inferred from homology"/>
<dbReference type="PANTHER" id="PTHR42760:SF133">
    <property type="entry name" value="3-OXOACYL-[ACYL-CARRIER-PROTEIN] REDUCTASE"/>
    <property type="match status" value="1"/>
</dbReference>
<dbReference type="Proteomes" id="UP000244930">
    <property type="component" value="Chromosome"/>
</dbReference>
<evidence type="ECO:0000256" key="2">
    <source>
        <dbReference type="ARBA" id="ARBA00023002"/>
    </source>
</evidence>
<evidence type="ECO:0000256" key="1">
    <source>
        <dbReference type="ARBA" id="ARBA00006484"/>
    </source>
</evidence>
<dbReference type="NCBIfam" id="NF006619">
    <property type="entry name" value="PRK09186.1"/>
    <property type="match status" value="1"/>
</dbReference>
<keyword evidence="2" id="KW-0560">Oxidoreductase</keyword>
<dbReference type="GO" id="GO:0016616">
    <property type="term" value="F:oxidoreductase activity, acting on the CH-OH group of donors, NAD or NADP as acceptor"/>
    <property type="evidence" value="ECO:0007669"/>
    <property type="project" value="TreeGrafter"/>
</dbReference>
<keyword evidence="3" id="KW-0969">Cilium</keyword>
<dbReference type="Pfam" id="PF13561">
    <property type="entry name" value="adh_short_C2"/>
    <property type="match status" value="1"/>
</dbReference>
<protein>
    <submittedName>
        <fullName evidence="3">Flagellin modification protein A</fullName>
    </submittedName>
</protein>
<evidence type="ECO:0000313" key="4">
    <source>
        <dbReference type="Proteomes" id="UP000244930"/>
    </source>
</evidence>
<dbReference type="RefSeq" id="WP_108950915.1">
    <property type="nucleotide sequence ID" value="NZ_CP022187.1"/>
</dbReference>
<evidence type="ECO:0000313" key="3">
    <source>
        <dbReference type="EMBL" id="AWI77216.1"/>
    </source>
</evidence>
<dbReference type="PRINTS" id="PR00080">
    <property type="entry name" value="SDRFAMILY"/>
</dbReference>
<comment type="similarity">
    <text evidence="1">Belongs to the short-chain dehydrogenases/reductases (SDR) family.</text>
</comment>
<keyword evidence="3" id="KW-0282">Flagellum</keyword>
<reference evidence="3 4" key="1">
    <citation type="submission" date="2017-06" db="EMBL/GenBank/DDBJ databases">
        <title>Azoarcus.</title>
        <authorList>
            <person name="Woo J.-H."/>
            <person name="Kim H.-S."/>
        </authorList>
    </citation>
    <scope>NUCLEOTIDE SEQUENCE [LARGE SCALE GENOMIC DNA]</scope>
    <source>
        <strain evidence="3 4">TSPY31</strain>
    </source>
</reference>
<keyword evidence="4" id="KW-1185">Reference proteome</keyword>
<name>A0A2U8GW11_9RHOO</name>
<accession>A0A2U8GW11</accession>
<gene>
    <name evidence="3" type="ORF">CEW83_19925</name>
</gene>
<keyword evidence="3" id="KW-0966">Cell projection</keyword>
<dbReference type="SUPFAM" id="SSF51735">
    <property type="entry name" value="NAD(P)-binding Rossmann-fold domains"/>
    <property type="match status" value="1"/>
</dbReference>
<dbReference type="EMBL" id="CP022187">
    <property type="protein sequence ID" value="AWI77216.1"/>
    <property type="molecule type" value="Genomic_DNA"/>
</dbReference>
<dbReference type="PRINTS" id="PR00081">
    <property type="entry name" value="GDHRDH"/>
</dbReference>
<dbReference type="InterPro" id="IPR036291">
    <property type="entry name" value="NAD(P)-bd_dom_sf"/>
</dbReference>
<dbReference type="AlphaFoldDB" id="A0A2U8GW11"/>
<sequence>MTGEEVLGERHESKVVVVTGGAGVIGSRFVRAIADSGDIPVVADIDMMAATQLVDSLAPEQAARACAAHLDITSKDSITALISEVTGRYGRVDAVVNNAYPRNRNYGRKLEDVTYTDFCENVDSHLGGYFLVAQQFCLAFRAQGGGNVVNMSSIYGVMAPRFEVYAGTEMTMPVEYAAIKSGVIHLTRYFAQYFKGAGIRVNCLSPGGILAGQPSGFLDAYKERCASKGMIDPGDVVGALLFLLSDASRYITGQNLVVDDGFSL</sequence>
<dbReference type="PANTHER" id="PTHR42760">
    <property type="entry name" value="SHORT-CHAIN DEHYDROGENASES/REDUCTASES FAMILY MEMBER"/>
    <property type="match status" value="1"/>
</dbReference>
<dbReference type="KEGG" id="acom:CEW83_19925"/>
<dbReference type="Gene3D" id="3.40.50.720">
    <property type="entry name" value="NAD(P)-binding Rossmann-like Domain"/>
    <property type="match status" value="1"/>
</dbReference>